<feature type="transmembrane region" description="Helical" evidence="7">
    <location>
        <begin position="272"/>
        <end position="294"/>
    </location>
</feature>
<comment type="subcellular location">
    <subcellularLocation>
        <location evidence="1 7">Cell membrane</location>
        <topology evidence="1 7">Multi-pass membrane protein</topology>
    </subcellularLocation>
</comment>
<dbReference type="AlphaFoldDB" id="A0A4P7SJU2"/>
<evidence type="ECO:0000256" key="7">
    <source>
        <dbReference type="RuleBase" id="RU363032"/>
    </source>
</evidence>
<evidence type="ECO:0000256" key="6">
    <source>
        <dbReference type="ARBA" id="ARBA00023136"/>
    </source>
</evidence>
<accession>A0A4P7SJU2</accession>
<dbReference type="GO" id="GO:0055085">
    <property type="term" value="P:transmembrane transport"/>
    <property type="evidence" value="ECO:0007669"/>
    <property type="project" value="InterPro"/>
</dbReference>
<evidence type="ECO:0000256" key="1">
    <source>
        <dbReference type="ARBA" id="ARBA00004651"/>
    </source>
</evidence>
<dbReference type="Gene3D" id="1.10.3720.10">
    <property type="entry name" value="MetI-like"/>
    <property type="match status" value="1"/>
</dbReference>
<feature type="transmembrane region" description="Helical" evidence="7">
    <location>
        <begin position="217"/>
        <end position="238"/>
    </location>
</feature>
<evidence type="ECO:0000256" key="4">
    <source>
        <dbReference type="ARBA" id="ARBA00022692"/>
    </source>
</evidence>
<gene>
    <name evidence="9" type="ORF">E5225_09475</name>
</gene>
<feature type="transmembrane region" description="Helical" evidence="7">
    <location>
        <begin position="166"/>
        <end position="186"/>
    </location>
</feature>
<dbReference type="SUPFAM" id="SSF161098">
    <property type="entry name" value="MetI-like"/>
    <property type="match status" value="1"/>
</dbReference>
<feature type="domain" description="ABC transmembrane type-1" evidence="8">
    <location>
        <begin position="104"/>
        <end position="294"/>
    </location>
</feature>
<evidence type="ECO:0000256" key="2">
    <source>
        <dbReference type="ARBA" id="ARBA00022448"/>
    </source>
</evidence>
<dbReference type="PROSITE" id="PS50928">
    <property type="entry name" value="ABC_TM1"/>
    <property type="match status" value="1"/>
</dbReference>
<evidence type="ECO:0000259" key="8">
    <source>
        <dbReference type="PROSITE" id="PS50928"/>
    </source>
</evidence>
<dbReference type="InterPro" id="IPR035906">
    <property type="entry name" value="MetI-like_sf"/>
</dbReference>
<evidence type="ECO:0000313" key="9">
    <source>
        <dbReference type="EMBL" id="QCB93757.1"/>
    </source>
</evidence>
<organism evidence="9 10">
    <name type="scientific">Cellulomonas shaoxiangyii</name>
    <dbReference type="NCBI Taxonomy" id="2566013"/>
    <lineage>
        <taxon>Bacteria</taxon>
        <taxon>Bacillati</taxon>
        <taxon>Actinomycetota</taxon>
        <taxon>Actinomycetes</taxon>
        <taxon>Micrococcales</taxon>
        <taxon>Cellulomonadaceae</taxon>
        <taxon>Cellulomonas</taxon>
    </lineage>
</organism>
<name>A0A4P7SJU2_9CELL</name>
<dbReference type="PANTHER" id="PTHR43386">
    <property type="entry name" value="OLIGOPEPTIDE TRANSPORT SYSTEM PERMEASE PROTEIN APPC"/>
    <property type="match status" value="1"/>
</dbReference>
<feature type="transmembrane region" description="Helical" evidence="7">
    <location>
        <begin position="106"/>
        <end position="127"/>
    </location>
</feature>
<reference evidence="9 10" key="1">
    <citation type="submission" date="2019-04" db="EMBL/GenBank/DDBJ databases">
        <title>Isolation and identification of Cellulomonas shaoxiangyii sp. Nov. isolated from feces of the Tibetan antelopes (Pantholops hodgsonii) in the Qinghai-Tibet plateau of China.</title>
        <authorList>
            <person name="Tian Z."/>
        </authorList>
    </citation>
    <scope>NUCLEOTIDE SEQUENCE [LARGE SCALE GENOMIC DNA]</scope>
    <source>
        <strain evidence="9 10">Z28</strain>
    </source>
</reference>
<keyword evidence="5 7" id="KW-1133">Transmembrane helix</keyword>
<keyword evidence="6 7" id="KW-0472">Membrane</keyword>
<dbReference type="PANTHER" id="PTHR43386:SF23">
    <property type="entry name" value="ABC TRANSPORTER"/>
    <property type="match status" value="1"/>
</dbReference>
<evidence type="ECO:0000313" key="10">
    <source>
        <dbReference type="Proteomes" id="UP000296469"/>
    </source>
</evidence>
<feature type="transmembrane region" description="Helical" evidence="7">
    <location>
        <begin position="39"/>
        <end position="59"/>
    </location>
</feature>
<dbReference type="GO" id="GO:0005886">
    <property type="term" value="C:plasma membrane"/>
    <property type="evidence" value="ECO:0007669"/>
    <property type="project" value="UniProtKB-SubCell"/>
</dbReference>
<dbReference type="CDD" id="cd06261">
    <property type="entry name" value="TM_PBP2"/>
    <property type="match status" value="1"/>
</dbReference>
<dbReference type="OrthoDB" id="9812701at2"/>
<protein>
    <submittedName>
        <fullName evidence="9">ABC transporter permease</fullName>
    </submittedName>
</protein>
<dbReference type="InterPro" id="IPR000515">
    <property type="entry name" value="MetI-like"/>
</dbReference>
<dbReference type="InterPro" id="IPR050366">
    <property type="entry name" value="BP-dependent_transpt_permease"/>
</dbReference>
<feature type="transmembrane region" description="Helical" evidence="7">
    <location>
        <begin position="139"/>
        <end position="160"/>
    </location>
</feature>
<sequence>MTSEQGVAGRALGGGTAWRLPGSVHGSSASGARARAPRWPWAAGALVVLYALLVPVVAARTGWWGGAAPDAVDYVTGTVAPSWAHPFGTDVAGRDLFVRSAAALRVSLLAAVVGACASALAGTLLGAVSAMVGGRVDRLLMRGVDGFAAVPHLLMGIIIASVYRGSLWTVVLVVALSHWTGTARLVRGEVLSLRERAWVRAATAQGYTRRQVLRLHVLPHVGAQVGVATALLVPHAIWHETTLTFLGLGLPPHRASLGSLIDLAQQSVLSGAWWTLAAPAGLLVLATVSIGAALHREAGRAL</sequence>
<dbReference type="Pfam" id="PF00528">
    <property type="entry name" value="BPD_transp_1"/>
    <property type="match status" value="1"/>
</dbReference>
<dbReference type="RefSeq" id="WP_135974428.1">
    <property type="nucleotide sequence ID" value="NZ_CP039291.1"/>
</dbReference>
<proteinExistence type="inferred from homology"/>
<keyword evidence="4 7" id="KW-0812">Transmembrane</keyword>
<dbReference type="KEGG" id="celz:E5225_09475"/>
<keyword evidence="2 7" id="KW-0813">Transport</keyword>
<keyword evidence="3" id="KW-1003">Cell membrane</keyword>
<evidence type="ECO:0000256" key="5">
    <source>
        <dbReference type="ARBA" id="ARBA00022989"/>
    </source>
</evidence>
<dbReference type="EMBL" id="CP039291">
    <property type="protein sequence ID" value="QCB93757.1"/>
    <property type="molecule type" value="Genomic_DNA"/>
</dbReference>
<dbReference type="Proteomes" id="UP000296469">
    <property type="component" value="Chromosome"/>
</dbReference>
<comment type="similarity">
    <text evidence="7">Belongs to the binding-protein-dependent transport system permease family.</text>
</comment>
<keyword evidence="10" id="KW-1185">Reference proteome</keyword>
<evidence type="ECO:0000256" key="3">
    <source>
        <dbReference type="ARBA" id="ARBA00022475"/>
    </source>
</evidence>